<comment type="similarity">
    <text evidence="1">Belongs to the CapA family.</text>
</comment>
<proteinExistence type="inferred from homology"/>
<dbReference type="SMART" id="SM00854">
    <property type="entry name" value="PGA_cap"/>
    <property type="match status" value="1"/>
</dbReference>
<dbReference type="Pfam" id="PF09587">
    <property type="entry name" value="PGA_cap"/>
    <property type="match status" value="1"/>
</dbReference>
<dbReference type="RefSeq" id="WP_073452246.1">
    <property type="nucleotide sequence ID" value="NZ_FQYL01000004.1"/>
</dbReference>
<feature type="region of interest" description="Disordered" evidence="2">
    <location>
        <begin position="430"/>
        <end position="451"/>
    </location>
</feature>
<dbReference type="InterPro" id="IPR052169">
    <property type="entry name" value="CW_Biosynth-Accessory"/>
</dbReference>
<dbReference type="Proteomes" id="UP000184390">
    <property type="component" value="Unassembled WGS sequence"/>
</dbReference>
<reference evidence="4 5" key="1">
    <citation type="submission" date="2016-11" db="EMBL/GenBank/DDBJ databases">
        <authorList>
            <person name="Varghese N."/>
            <person name="Submissions S."/>
        </authorList>
    </citation>
    <scope>NUCLEOTIDE SEQUENCE [LARGE SCALE GENOMIC DNA]</scope>
    <source>
        <strain evidence="4 5">PA</strain>
    </source>
</reference>
<feature type="compositionally biased region" description="Low complexity" evidence="2">
    <location>
        <begin position="1"/>
        <end position="13"/>
    </location>
</feature>
<dbReference type="PANTHER" id="PTHR33393">
    <property type="entry name" value="POLYGLUTAMINE SYNTHESIS ACCESSORY PROTEIN RV0574C-RELATED"/>
    <property type="match status" value="1"/>
</dbReference>
<feature type="compositionally biased region" description="Basic and acidic residues" evidence="2">
    <location>
        <begin position="14"/>
        <end position="33"/>
    </location>
</feature>
<accession>A0ABY1I7P4</accession>
<keyword evidence="5" id="KW-1185">Reference proteome</keyword>
<protein>
    <submittedName>
        <fullName evidence="4">Poly-gamma-glutamate synthesis protein (Capsule biosynthesis protein)</fullName>
    </submittedName>
</protein>
<evidence type="ECO:0000256" key="1">
    <source>
        <dbReference type="ARBA" id="ARBA00005662"/>
    </source>
</evidence>
<gene>
    <name evidence="4" type="ORF">SAMN05216246_104127</name>
</gene>
<sequence length="451" mass="46315">MSPSSPSSPSASGPDRRDTALGSDAHDGRDGRRPGRPRCPIPLIAFTAIAVVSSALLAVRGLGLLSAQEALDGAAPPAPIPASQAPAEPKEARVTIGYAGDVLPHMPVMDDTAGGGGDIGPLIAAAGPWSSGVDLALCGMEVPVAPDGVPSGYPVFGTTSTLVEALSRSGWDGCATASNHAWDKGFEGVTTTADTLTASGMGYSGTNRDETEAAAPYQLYDLTREGMTITVAQLSSTYGLNGLTADPAWAVNLNDVAWVESQARAAREAGADVVVLHAQLGEEYSTEPVAEQRAFARAVAATGQVDVLFGAHPHVPETNELLPDGPGGRGMWVSYSAGNFLSNQSEELGSVLTAIGLFVWVDVTVTQDADGTRATRVDALHWHPFTVDTFDGHELIDLGAARAEAPEGSSLSTAELTRRFQEVGDVVGTGTYSDAPPVPAAGGAPVARPRG</sequence>
<feature type="compositionally biased region" description="Low complexity" evidence="2">
    <location>
        <begin position="440"/>
        <end position="451"/>
    </location>
</feature>
<dbReference type="Gene3D" id="3.60.21.10">
    <property type="match status" value="1"/>
</dbReference>
<dbReference type="PANTHER" id="PTHR33393:SF13">
    <property type="entry name" value="PGA BIOSYNTHESIS PROTEIN CAPA"/>
    <property type="match status" value="1"/>
</dbReference>
<evidence type="ECO:0000313" key="4">
    <source>
        <dbReference type="EMBL" id="SHI72914.1"/>
    </source>
</evidence>
<dbReference type="InterPro" id="IPR029052">
    <property type="entry name" value="Metallo-depent_PP-like"/>
</dbReference>
<feature type="domain" description="Capsule synthesis protein CapA" evidence="3">
    <location>
        <begin position="95"/>
        <end position="344"/>
    </location>
</feature>
<dbReference type="EMBL" id="FQYL01000004">
    <property type="protein sequence ID" value="SHI72914.1"/>
    <property type="molecule type" value="Genomic_DNA"/>
</dbReference>
<feature type="region of interest" description="Disordered" evidence="2">
    <location>
        <begin position="1"/>
        <end position="37"/>
    </location>
</feature>
<dbReference type="InterPro" id="IPR019079">
    <property type="entry name" value="Capsule_synth_CapA"/>
</dbReference>
<evidence type="ECO:0000259" key="3">
    <source>
        <dbReference type="SMART" id="SM00854"/>
    </source>
</evidence>
<evidence type="ECO:0000313" key="5">
    <source>
        <dbReference type="Proteomes" id="UP000184390"/>
    </source>
</evidence>
<name>A0ABY1I7P4_9ACTO</name>
<evidence type="ECO:0000256" key="2">
    <source>
        <dbReference type="SAM" id="MobiDB-lite"/>
    </source>
</evidence>
<organism evidence="4 5">
    <name type="scientific">Actinomyces denticolens</name>
    <dbReference type="NCBI Taxonomy" id="52767"/>
    <lineage>
        <taxon>Bacteria</taxon>
        <taxon>Bacillati</taxon>
        <taxon>Actinomycetota</taxon>
        <taxon>Actinomycetes</taxon>
        <taxon>Actinomycetales</taxon>
        <taxon>Actinomycetaceae</taxon>
        <taxon>Actinomyces</taxon>
    </lineage>
</organism>
<dbReference type="SUPFAM" id="SSF56300">
    <property type="entry name" value="Metallo-dependent phosphatases"/>
    <property type="match status" value="1"/>
</dbReference>
<comment type="caution">
    <text evidence="4">The sequence shown here is derived from an EMBL/GenBank/DDBJ whole genome shotgun (WGS) entry which is preliminary data.</text>
</comment>